<reference evidence="3 4" key="1">
    <citation type="journal article" date="2022" name="Nat. Plants">
        <title>Genomes of leafy and leafless Platanthera orchids illuminate the evolution of mycoheterotrophy.</title>
        <authorList>
            <person name="Li M.H."/>
            <person name="Liu K.W."/>
            <person name="Li Z."/>
            <person name="Lu H.C."/>
            <person name="Ye Q.L."/>
            <person name="Zhang D."/>
            <person name="Wang J.Y."/>
            <person name="Li Y.F."/>
            <person name="Zhong Z.M."/>
            <person name="Liu X."/>
            <person name="Yu X."/>
            <person name="Liu D.K."/>
            <person name="Tu X.D."/>
            <person name="Liu B."/>
            <person name="Hao Y."/>
            <person name="Liao X.Y."/>
            <person name="Jiang Y.T."/>
            <person name="Sun W.H."/>
            <person name="Chen J."/>
            <person name="Chen Y.Q."/>
            <person name="Ai Y."/>
            <person name="Zhai J.W."/>
            <person name="Wu S.S."/>
            <person name="Zhou Z."/>
            <person name="Hsiao Y.Y."/>
            <person name="Wu W.L."/>
            <person name="Chen Y.Y."/>
            <person name="Lin Y.F."/>
            <person name="Hsu J.L."/>
            <person name="Li C.Y."/>
            <person name="Wang Z.W."/>
            <person name="Zhao X."/>
            <person name="Zhong W.Y."/>
            <person name="Ma X.K."/>
            <person name="Ma L."/>
            <person name="Huang J."/>
            <person name="Chen G.Z."/>
            <person name="Huang M.Z."/>
            <person name="Huang L."/>
            <person name="Peng D.H."/>
            <person name="Luo Y.B."/>
            <person name="Zou S.Q."/>
            <person name="Chen S.P."/>
            <person name="Lan S."/>
            <person name="Tsai W.C."/>
            <person name="Van de Peer Y."/>
            <person name="Liu Z.J."/>
        </authorList>
    </citation>
    <scope>NUCLEOTIDE SEQUENCE [LARGE SCALE GENOMIC DNA]</scope>
    <source>
        <strain evidence="3">Lor288</strain>
    </source>
</reference>
<evidence type="ECO:0000256" key="2">
    <source>
        <dbReference type="SAM" id="MobiDB-lite"/>
    </source>
</evidence>
<feature type="region of interest" description="Disordered" evidence="2">
    <location>
        <begin position="31"/>
        <end position="81"/>
    </location>
</feature>
<keyword evidence="1" id="KW-0496">Mitochondrion</keyword>
<dbReference type="InterPro" id="IPR012762">
    <property type="entry name" value="Ubiq_biosynth_COQ9"/>
</dbReference>
<dbReference type="EMBL" id="JBBWWR010000003">
    <property type="protein sequence ID" value="KAK8969256.1"/>
    <property type="molecule type" value="Genomic_DNA"/>
</dbReference>
<keyword evidence="1" id="KW-0446">Lipid-binding</keyword>
<dbReference type="Proteomes" id="UP001412067">
    <property type="component" value="Unassembled WGS sequence"/>
</dbReference>
<feature type="region of interest" description="Disordered" evidence="2">
    <location>
        <begin position="162"/>
        <end position="197"/>
    </location>
</feature>
<feature type="region of interest" description="Disordered" evidence="2">
    <location>
        <begin position="279"/>
        <end position="315"/>
    </location>
</feature>
<sequence length="450" mass="49812">MFRSPKNRLLLQSSCSRGLCFLTRFRPISTEASSDPIPPHNPFNQHHLPEQETPIPKLGEDGGAVRMKPSGRKSERDGYEDEQARVLRAAISHVPSLGWSESAMISGARDVDVSPSIVGSFPRREAALVESSCSRGLCFLTRFRPISTEASSDPIPPHNPFNQHHLPEQETPIPKLGEDGGAVRMKPSGRKSERDGYEDEQARVLRAAISHVPSLGWSESAMISGARDVDVSPSIVGSFPRREAALVESSCSRGLCFLTRFRPISTEASSDPIPPHNPFNQHHLPEQETPIPKLGEDGGAVRMKPSGRKSERDGYEDEQARVLRAAISHVPSLGWSESAMISGARDVDVSPSIVGSFPRREAALVEDILPKTLGPTRRELVPRPFGPGRGANVLAQRKRELFGTEAWFGRERFRAVRAWRSRPTVSLSTIRRERFRLLWARSSLGRDHFG</sequence>
<accession>A0ABR2MYS8</accession>
<dbReference type="PANTHER" id="PTHR21427">
    <property type="entry name" value="UBIQUINONE BIOSYNTHESIS PROTEIN COQ9, MITOCHONDRIAL"/>
    <property type="match status" value="1"/>
</dbReference>
<organism evidence="3 4">
    <name type="scientific">Platanthera guangdongensis</name>
    <dbReference type="NCBI Taxonomy" id="2320717"/>
    <lineage>
        <taxon>Eukaryota</taxon>
        <taxon>Viridiplantae</taxon>
        <taxon>Streptophyta</taxon>
        <taxon>Embryophyta</taxon>
        <taxon>Tracheophyta</taxon>
        <taxon>Spermatophyta</taxon>
        <taxon>Magnoliopsida</taxon>
        <taxon>Liliopsida</taxon>
        <taxon>Asparagales</taxon>
        <taxon>Orchidaceae</taxon>
        <taxon>Orchidoideae</taxon>
        <taxon>Orchideae</taxon>
        <taxon>Orchidinae</taxon>
        <taxon>Platanthera</taxon>
    </lineage>
</organism>
<protein>
    <recommendedName>
        <fullName evidence="1">Ubiquinone biosynthesis protein</fullName>
    </recommendedName>
</protein>
<evidence type="ECO:0000313" key="3">
    <source>
        <dbReference type="EMBL" id="KAK8969256.1"/>
    </source>
</evidence>
<feature type="compositionally biased region" description="Basic and acidic residues" evidence="2">
    <location>
        <begin position="72"/>
        <end position="81"/>
    </location>
</feature>
<comment type="pathway">
    <text evidence="1">Cofactor biosynthesis; ubiquinone biosynthesis.</text>
</comment>
<keyword evidence="1" id="KW-0831">Ubiquinone biosynthesis</keyword>
<comment type="caution">
    <text evidence="3">The sequence shown here is derived from an EMBL/GenBank/DDBJ whole genome shotgun (WGS) entry which is preliminary data.</text>
</comment>
<evidence type="ECO:0000313" key="4">
    <source>
        <dbReference type="Proteomes" id="UP001412067"/>
    </source>
</evidence>
<comment type="subcellular location">
    <subcellularLocation>
        <location evidence="1">Mitochondrion</location>
    </subcellularLocation>
</comment>
<evidence type="ECO:0000256" key="1">
    <source>
        <dbReference type="RuleBase" id="RU366063"/>
    </source>
</evidence>
<gene>
    <name evidence="3" type="ORF">KSP40_PGU021009</name>
</gene>
<proteinExistence type="inferred from homology"/>
<comment type="function">
    <text evidence="1">Membrane-associated protein that warps the membrane surface to access and bind aromatic isoprenes with high specificity, including ubiquinone (CoQ) isoprene intermediates and presents them directly to Coq7, therefore facilitating the Coq7-mediated hydroxylase step. Participates in the biosynthesis of coenzyme Q, also named ubiquinone, an essential lipid-soluble electron transporter for aerobic cellular respiration.</text>
</comment>
<dbReference type="PANTHER" id="PTHR21427:SF19">
    <property type="entry name" value="UBIQUINONE BIOSYNTHESIS PROTEIN COQ9, MITOCHONDRIAL"/>
    <property type="match status" value="1"/>
</dbReference>
<comment type="similarity">
    <text evidence="1">Belongs to the COQ9 family.</text>
</comment>
<keyword evidence="4" id="KW-1185">Reference proteome</keyword>
<name>A0ABR2MYS8_9ASPA</name>